<dbReference type="GeneID" id="20323969"/>
<dbReference type="EMBL" id="KL596925">
    <property type="protein sequence ID" value="KER22007.1"/>
    <property type="molecule type" value="Genomic_DNA"/>
</dbReference>
<dbReference type="RefSeq" id="XP_009174242.1">
    <property type="nucleotide sequence ID" value="XM_009175978.1"/>
</dbReference>
<dbReference type="AlphaFoldDB" id="A0A074Z8U6"/>
<reference evidence="2 3" key="1">
    <citation type="submission" date="2013-11" db="EMBL/GenBank/DDBJ databases">
        <title>Opisthorchis viverrini - life in the bile duct.</title>
        <authorList>
            <person name="Young N.D."/>
            <person name="Nagarajan N."/>
            <person name="Lin S.J."/>
            <person name="Korhonen P.K."/>
            <person name="Jex A.R."/>
            <person name="Hall R.S."/>
            <person name="Safavi-Hemami H."/>
            <person name="Kaewkong W."/>
            <person name="Bertrand D."/>
            <person name="Gao S."/>
            <person name="Seet Q."/>
            <person name="Wongkham S."/>
            <person name="Teh B.T."/>
            <person name="Wongkham C."/>
            <person name="Intapan P.M."/>
            <person name="Maleewong W."/>
            <person name="Yang X."/>
            <person name="Hu M."/>
            <person name="Wang Z."/>
            <person name="Hofmann A."/>
            <person name="Sternberg P.W."/>
            <person name="Tan P."/>
            <person name="Wang J."/>
            <person name="Gasser R.B."/>
        </authorList>
    </citation>
    <scope>NUCLEOTIDE SEQUENCE [LARGE SCALE GENOMIC DNA]</scope>
</reference>
<evidence type="ECO:0000256" key="1">
    <source>
        <dbReference type="SAM" id="MobiDB-lite"/>
    </source>
</evidence>
<evidence type="ECO:0000313" key="3">
    <source>
        <dbReference type="Proteomes" id="UP000054324"/>
    </source>
</evidence>
<dbReference type="OrthoDB" id="6253503at2759"/>
<gene>
    <name evidence="2" type="ORF">T265_09801</name>
</gene>
<evidence type="ECO:0000313" key="2">
    <source>
        <dbReference type="EMBL" id="KER22007.1"/>
    </source>
</evidence>
<feature type="compositionally biased region" description="Basic residues" evidence="1">
    <location>
        <begin position="80"/>
        <end position="93"/>
    </location>
</feature>
<accession>A0A074Z8U6</accession>
<proteinExistence type="predicted"/>
<dbReference type="Proteomes" id="UP000054324">
    <property type="component" value="Unassembled WGS sequence"/>
</dbReference>
<dbReference type="CTD" id="20323969"/>
<feature type="region of interest" description="Disordered" evidence="1">
    <location>
        <begin position="75"/>
        <end position="115"/>
    </location>
</feature>
<sequence>MSLAFVLSVSFQINTLSGTHRKTSNVSRESNNDSHARLKGRDGSVIRVRIYVPEDPSTLSVPSCRVTLRRHEGWDTARSPKLRQGKSRGRGRVRTTDLPCPHPNTERVEWTPPSKTNSTNYFQTFRNHLHSPNTNQPWTQLDHVAISHRWRATIQDCRSFWGTPLDSDHAMPTDSAGFMHQRACNAQLPTPSPKSSVNETAAAATTVRRVCGATSPLVSHSYLQKGYGDACENHRGTSLVAEASKVFSGLLLRRST</sequence>
<protein>
    <submittedName>
        <fullName evidence="2">Uncharacterized protein</fullName>
    </submittedName>
</protein>
<dbReference type="KEGG" id="ovi:T265_09801"/>
<organism evidence="2 3">
    <name type="scientific">Opisthorchis viverrini</name>
    <name type="common">Southeast Asian liver fluke</name>
    <dbReference type="NCBI Taxonomy" id="6198"/>
    <lineage>
        <taxon>Eukaryota</taxon>
        <taxon>Metazoa</taxon>
        <taxon>Spiralia</taxon>
        <taxon>Lophotrochozoa</taxon>
        <taxon>Platyhelminthes</taxon>
        <taxon>Trematoda</taxon>
        <taxon>Digenea</taxon>
        <taxon>Opisthorchiida</taxon>
        <taxon>Opisthorchiata</taxon>
        <taxon>Opisthorchiidae</taxon>
        <taxon>Opisthorchis</taxon>
    </lineage>
</organism>
<name>A0A074Z8U6_OPIVI</name>
<keyword evidence="3" id="KW-1185">Reference proteome</keyword>